<name>A0A0F9KNW4_9ZZZZ</name>
<proteinExistence type="predicted"/>
<dbReference type="AlphaFoldDB" id="A0A0F9KNW4"/>
<feature type="transmembrane region" description="Helical" evidence="1">
    <location>
        <begin position="66"/>
        <end position="84"/>
    </location>
</feature>
<evidence type="ECO:0008006" key="3">
    <source>
        <dbReference type="Google" id="ProtNLM"/>
    </source>
</evidence>
<dbReference type="EMBL" id="LAZR01007660">
    <property type="protein sequence ID" value="KKM83819.1"/>
    <property type="molecule type" value="Genomic_DNA"/>
</dbReference>
<feature type="transmembrane region" description="Helical" evidence="1">
    <location>
        <begin position="43"/>
        <end position="59"/>
    </location>
</feature>
<reference evidence="2" key="1">
    <citation type="journal article" date="2015" name="Nature">
        <title>Complex archaea that bridge the gap between prokaryotes and eukaryotes.</title>
        <authorList>
            <person name="Spang A."/>
            <person name="Saw J.H."/>
            <person name="Jorgensen S.L."/>
            <person name="Zaremba-Niedzwiedzka K."/>
            <person name="Martijn J."/>
            <person name="Lind A.E."/>
            <person name="van Eijk R."/>
            <person name="Schleper C."/>
            <person name="Guy L."/>
            <person name="Ettema T.J."/>
        </authorList>
    </citation>
    <scope>NUCLEOTIDE SEQUENCE</scope>
</reference>
<keyword evidence="1" id="KW-0472">Membrane</keyword>
<protein>
    <recommendedName>
        <fullName evidence="3">DUF805 domain-containing protein</fullName>
    </recommendedName>
</protein>
<dbReference type="InterPro" id="IPR008523">
    <property type="entry name" value="DUF805"/>
</dbReference>
<keyword evidence="1" id="KW-1133">Transmembrane helix</keyword>
<dbReference type="Pfam" id="PF05656">
    <property type="entry name" value="DUF805"/>
    <property type="match status" value="1"/>
</dbReference>
<evidence type="ECO:0000313" key="2">
    <source>
        <dbReference type="EMBL" id="KKM83819.1"/>
    </source>
</evidence>
<comment type="caution">
    <text evidence="2">The sequence shown here is derived from an EMBL/GenBank/DDBJ whole genome shotgun (WGS) entry which is preliminary data.</text>
</comment>
<dbReference type="GO" id="GO:0016020">
    <property type="term" value="C:membrane"/>
    <property type="evidence" value="ECO:0007669"/>
    <property type="project" value="InterPro"/>
</dbReference>
<organism evidence="2">
    <name type="scientific">marine sediment metagenome</name>
    <dbReference type="NCBI Taxonomy" id="412755"/>
    <lineage>
        <taxon>unclassified sequences</taxon>
        <taxon>metagenomes</taxon>
        <taxon>ecological metagenomes</taxon>
    </lineage>
</organism>
<gene>
    <name evidence="2" type="ORF">LCGC14_1305540</name>
</gene>
<sequence>MKRYNNFIVGRPGYWAMMLALAFATLIIDPATADSSDVTEVAVFVLGLLVIAQFVITASRCRDAGLNGWWCLTIIIPFVMIYFGCIRPDDHPRKLHAFEKLRVNQPNTLDAPKAREDGHTLIDIPHSTTSKICGKCHRPMAGTTAYDGACKCGGLIADAEAEAVKLDPT</sequence>
<accession>A0A0F9KNW4</accession>
<evidence type="ECO:0000256" key="1">
    <source>
        <dbReference type="SAM" id="Phobius"/>
    </source>
</evidence>
<keyword evidence="1" id="KW-0812">Transmembrane</keyword>